<dbReference type="PANTHER" id="PTHR31617">
    <property type="entry name" value="TRANSMEMBRANE PROTEIN 171"/>
    <property type="match status" value="1"/>
</dbReference>
<name>A0A091DBC7_FUKDA</name>
<evidence type="ECO:0000313" key="4">
    <source>
        <dbReference type="Proteomes" id="UP000028990"/>
    </source>
</evidence>
<feature type="transmembrane region" description="Helical" evidence="2">
    <location>
        <begin position="289"/>
        <end position="307"/>
    </location>
</feature>
<evidence type="ECO:0000256" key="2">
    <source>
        <dbReference type="SAM" id="Phobius"/>
    </source>
</evidence>
<feature type="transmembrane region" description="Helical" evidence="2">
    <location>
        <begin position="181"/>
        <end position="201"/>
    </location>
</feature>
<evidence type="ECO:0000313" key="3">
    <source>
        <dbReference type="EMBL" id="KFO27768.1"/>
    </source>
</evidence>
<dbReference type="EMBL" id="KN122864">
    <property type="protein sequence ID" value="KFO27768.1"/>
    <property type="molecule type" value="Genomic_DNA"/>
</dbReference>
<keyword evidence="2" id="KW-1133">Transmembrane helix</keyword>
<proteinExistence type="predicted"/>
<accession>A0A091DBC7</accession>
<feature type="transmembrane region" description="Helical" evidence="2">
    <location>
        <begin position="145"/>
        <end position="169"/>
    </location>
</feature>
<gene>
    <name evidence="3" type="ORF">H920_10887</name>
</gene>
<keyword evidence="2 3" id="KW-0812">Transmembrane</keyword>
<feature type="compositionally biased region" description="Polar residues" evidence="1">
    <location>
        <begin position="354"/>
        <end position="371"/>
    </location>
</feature>
<keyword evidence="4" id="KW-1185">Reference proteome</keyword>
<dbReference type="Proteomes" id="UP000028990">
    <property type="component" value="Unassembled WGS sequence"/>
</dbReference>
<sequence length="450" mass="48341">MGGRGVRENRKVGAPASAIADTREAPLADRAAKGTVSQRRCPLPGLRAREALRVPVYPRIPRAQGGVCGRLAPRTPVRRRRLAILVVHSNAASWALAASAQISEASWSKGNPSHLTARKAPFLTMSTIAIAEPDGDERDRRTSKLVFFLFVFGAVLLCVGLLLSIFGYQACQYEPLPDCSMVLKVAGPSCAVVGLGAVILARSRARLQLLVGRRRGNQVDSNQAFLCGESRQFAQCLIFGFLFLTSGLLISILGIWVPGCSSDWAQDPLNETDTTNTESQICGFLSLQIMGPLIVLMGLCFFVVAHVKKKNNLSVSQDASESEEGHVPSTEPVHVTVGDSVIIFPPPPPPYFPESSTSAGSQSPGANSLLPTDSPPPYFSLFSHGRTLAPENRDGASEQEHEFIYTISGTHSPPEISHTPRVSLELPPRYEEKETPTATFLSPPSGPSAP</sequence>
<organism evidence="3 4">
    <name type="scientific">Fukomys damarensis</name>
    <name type="common">Damaraland mole rat</name>
    <name type="synonym">Cryptomys damarensis</name>
    <dbReference type="NCBI Taxonomy" id="885580"/>
    <lineage>
        <taxon>Eukaryota</taxon>
        <taxon>Metazoa</taxon>
        <taxon>Chordata</taxon>
        <taxon>Craniata</taxon>
        <taxon>Vertebrata</taxon>
        <taxon>Euteleostomi</taxon>
        <taxon>Mammalia</taxon>
        <taxon>Eutheria</taxon>
        <taxon>Euarchontoglires</taxon>
        <taxon>Glires</taxon>
        <taxon>Rodentia</taxon>
        <taxon>Hystricomorpha</taxon>
        <taxon>Bathyergidae</taxon>
        <taxon>Fukomys</taxon>
    </lineage>
</organism>
<feature type="region of interest" description="Disordered" evidence="1">
    <location>
        <begin position="1"/>
        <end position="21"/>
    </location>
</feature>
<dbReference type="InterPro" id="IPR029173">
    <property type="entry name" value="TMEM171"/>
</dbReference>
<feature type="compositionally biased region" description="Basic and acidic residues" evidence="1">
    <location>
        <begin position="1"/>
        <end position="11"/>
    </location>
</feature>
<evidence type="ECO:0000256" key="1">
    <source>
        <dbReference type="SAM" id="MobiDB-lite"/>
    </source>
</evidence>
<dbReference type="eggNOG" id="ENOG502QRR0">
    <property type="taxonomic scope" value="Eukaryota"/>
</dbReference>
<protein>
    <submittedName>
        <fullName evidence="3">Transmembrane protein 171</fullName>
    </submittedName>
</protein>
<feature type="region of interest" description="Disordered" evidence="1">
    <location>
        <begin position="426"/>
        <end position="450"/>
    </location>
</feature>
<keyword evidence="2" id="KW-0472">Membrane</keyword>
<feature type="region of interest" description="Disordered" evidence="1">
    <location>
        <begin position="348"/>
        <end position="374"/>
    </location>
</feature>
<dbReference type="PANTHER" id="PTHR31617:SF0">
    <property type="entry name" value="TRANSMEMBRANE PROTEIN 171"/>
    <property type="match status" value="1"/>
</dbReference>
<reference evidence="3 4" key="1">
    <citation type="submission" date="2013-11" db="EMBL/GenBank/DDBJ databases">
        <title>The Damaraland mole rat (Fukomys damarensis) genome and evolution of African mole rats.</title>
        <authorList>
            <person name="Gladyshev V.N."/>
            <person name="Fang X."/>
        </authorList>
    </citation>
    <scope>NUCLEOTIDE SEQUENCE [LARGE SCALE GENOMIC DNA]</scope>
    <source>
        <tissue evidence="3">Liver</tissue>
    </source>
</reference>
<feature type="transmembrane region" description="Helical" evidence="2">
    <location>
        <begin position="236"/>
        <end position="257"/>
    </location>
</feature>
<dbReference type="Pfam" id="PF15471">
    <property type="entry name" value="TMEM171"/>
    <property type="match status" value="1"/>
</dbReference>
<dbReference type="AlphaFoldDB" id="A0A091DBC7"/>
<dbReference type="STRING" id="885580.ENSFDAP00000019649"/>